<dbReference type="Gene3D" id="3.30.470.20">
    <property type="entry name" value="ATP-grasp fold, B domain"/>
    <property type="match status" value="1"/>
</dbReference>
<accession>A0AA46SNS9</accession>
<dbReference type="SUPFAM" id="SSF56059">
    <property type="entry name" value="Glutathione synthetase ATP-binding domain-like"/>
    <property type="match status" value="1"/>
</dbReference>
<dbReference type="GO" id="GO:0005737">
    <property type="term" value="C:cytoplasm"/>
    <property type="evidence" value="ECO:0007669"/>
    <property type="project" value="TreeGrafter"/>
</dbReference>
<evidence type="ECO:0000256" key="2">
    <source>
        <dbReference type="PROSITE-ProRule" id="PRU00409"/>
    </source>
</evidence>
<keyword evidence="2" id="KW-0547">Nucleotide-binding</keyword>
<evidence type="ECO:0000313" key="5">
    <source>
        <dbReference type="Proteomes" id="UP001164392"/>
    </source>
</evidence>
<proteinExistence type="predicted"/>
<dbReference type="EMBL" id="CP099534">
    <property type="protein sequence ID" value="UYK87199.1"/>
    <property type="molecule type" value="Genomic_DNA"/>
</dbReference>
<evidence type="ECO:0000259" key="3">
    <source>
        <dbReference type="PROSITE" id="PS50975"/>
    </source>
</evidence>
<dbReference type="PANTHER" id="PTHR21621:SF0">
    <property type="entry name" value="BETA-CITRYLGLUTAMATE SYNTHASE B-RELATED"/>
    <property type="match status" value="1"/>
</dbReference>
<feature type="domain" description="ATP-grasp" evidence="3">
    <location>
        <begin position="284"/>
        <end position="325"/>
    </location>
</feature>
<organism evidence="4 5">
    <name type="scientific">Xanthomonas sacchari</name>
    <dbReference type="NCBI Taxonomy" id="56458"/>
    <lineage>
        <taxon>Bacteria</taxon>
        <taxon>Pseudomonadati</taxon>
        <taxon>Pseudomonadota</taxon>
        <taxon>Gammaproteobacteria</taxon>
        <taxon>Lysobacterales</taxon>
        <taxon>Lysobacteraceae</taxon>
        <taxon>Xanthomonas</taxon>
    </lineage>
</organism>
<keyword evidence="1" id="KW-0464">Manganese</keyword>
<protein>
    <submittedName>
        <fullName evidence="4">Grasp-with-spasm system ATP-grasp peptide maturase</fullName>
    </submittedName>
</protein>
<gene>
    <name evidence="4" type="primary">gwsG</name>
    <name evidence="4" type="ORF">NG824_11825</name>
</gene>
<dbReference type="InterPro" id="IPR011761">
    <property type="entry name" value="ATP-grasp"/>
</dbReference>
<dbReference type="NCBIfam" id="TIGR04192">
    <property type="entry name" value="GRASP_w_spasm"/>
    <property type="match status" value="1"/>
</dbReference>
<reference evidence="4" key="1">
    <citation type="submission" date="2022-06" db="EMBL/GenBank/DDBJ databases">
        <title>Dynamics of rice microbiomes reveals core vertical transmitted seed endophytes.</title>
        <authorList>
            <person name="Liao K."/>
            <person name="Zhang X."/>
        </authorList>
    </citation>
    <scope>NUCLEOTIDE SEQUENCE</scope>
    <source>
        <strain evidence="4">JR3-14</strain>
    </source>
</reference>
<sequence length="332" mass="37370">MILIFTTSDDPSSNAVVRELVRKGEPVVRINQGDDTAMLCLTADQAGWQLKIDNIHIDSNMVKSVWYRKGSFWFDEIFSTEDAGTAKSISAILDGRLTRESNAVKAYFHFILKSKKIRILGHSQIGDLNKLIVCKIAREAGLNVPDYLVTNDGGRALDFVQQGACVSKPTSDCLYAWDYEITRRAYFSYTELVLPEEAATIQCGSPPSYLQHLVPKSYEVRSFYLDGQFFSCAIMSQEDAMTTIDYRKYNNARPTRNIPITLPVDIATRTRELFKRLNLNTGSVDFIVGNDGTYYFLEINPSGQFGAISEACGFDLHQRVALWLSWRGAAYV</sequence>
<dbReference type="Proteomes" id="UP001164392">
    <property type="component" value="Chromosome"/>
</dbReference>
<dbReference type="GO" id="GO:0005524">
    <property type="term" value="F:ATP binding"/>
    <property type="evidence" value="ECO:0007669"/>
    <property type="project" value="UniProtKB-UniRule"/>
</dbReference>
<dbReference type="InterPro" id="IPR026455">
    <property type="entry name" value="GRASP_w_spasm"/>
</dbReference>
<dbReference type="GO" id="GO:0018169">
    <property type="term" value="F:ribosomal S6-glutamic acid ligase activity"/>
    <property type="evidence" value="ECO:0007669"/>
    <property type="project" value="TreeGrafter"/>
</dbReference>
<dbReference type="PANTHER" id="PTHR21621">
    <property type="entry name" value="RIBOSOMAL PROTEIN S6 MODIFICATION PROTEIN"/>
    <property type="match status" value="1"/>
</dbReference>
<name>A0AA46SNS9_9XANT</name>
<dbReference type="GO" id="GO:0009432">
    <property type="term" value="P:SOS response"/>
    <property type="evidence" value="ECO:0007669"/>
    <property type="project" value="TreeGrafter"/>
</dbReference>
<dbReference type="RefSeq" id="WP_152236443.1">
    <property type="nucleotide sequence ID" value="NZ_CP099534.1"/>
</dbReference>
<keyword evidence="2" id="KW-0067">ATP-binding</keyword>
<dbReference type="GO" id="GO:0046872">
    <property type="term" value="F:metal ion binding"/>
    <property type="evidence" value="ECO:0007669"/>
    <property type="project" value="InterPro"/>
</dbReference>
<dbReference type="PROSITE" id="PS50975">
    <property type="entry name" value="ATP_GRASP"/>
    <property type="match status" value="1"/>
</dbReference>
<dbReference type="AlphaFoldDB" id="A0AA46SNS9"/>
<evidence type="ECO:0000313" key="4">
    <source>
        <dbReference type="EMBL" id="UYK87199.1"/>
    </source>
</evidence>
<evidence type="ECO:0000256" key="1">
    <source>
        <dbReference type="ARBA" id="ARBA00023211"/>
    </source>
</evidence>